<dbReference type="AlphaFoldDB" id="A0AAV6I0P1"/>
<proteinExistence type="predicted"/>
<keyword evidence="2" id="KW-1185">Reference proteome</keyword>
<gene>
    <name evidence="1" type="ORF">RHGRI_034453</name>
</gene>
<evidence type="ECO:0000313" key="2">
    <source>
        <dbReference type="Proteomes" id="UP000823749"/>
    </source>
</evidence>
<evidence type="ECO:0008006" key="3">
    <source>
        <dbReference type="Google" id="ProtNLM"/>
    </source>
</evidence>
<sequence>MLCFCSSEALVYLHYLLRLGMKVFHTHYLRYLKQCFLYRKTANERKGWTFLSNLLHEGFNPATAFPVANFLRYETRYRNWCLGLPSSDGNEKLSPSSINLLIARCSDPGALLSMLDISPLKQGNPLQTKPGFVHLVS</sequence>
<reference evidence="1" key="1">
    <citation type="submission" date="2020-08" db="EMBL/GenBank/DDBJ databases">
        <title>Plant Genome Project.</title>
        <authorList>
            <person name="Zhang R.-G."/>
        </authorList>
    </citation>
    <scope>NUCLEOTIDE SEQUENCE</scope>
    <source>
        <strain evidence="1">WSP0</strain>
        <tissue evidence="1">Leaf</tissue>
    </source>
</reference>
<name>A0AAV6I0P1_9ERIC</name>
<organism evidence="1 2">
    <name type="scientific">Rhododendron griersonianum</name>
    <dbReference type="NCBI Taxonomy" id="479676"/>
    <lineage>
        <taxon>Eukaryota</taxon>
        <taxon>Viridiplantae</taxon>
        <taxon>Streptophyta</taxon>
        <taxon>Embryophyta</taxon>
        <taxon>Tracheophyta</taxon>
        <taxon>Spermatophyta</taxon>
        <taxon>Magnoliopsida</taxon>
        <taxon>eudicotyledons</taxon>
        <taxon>Gunneridae</taxon>
        <taxon>Pentapetalae</taxon>
        <taxon>asterids</taxon>
        <taxon>Ericales</taxon>
        <taxon>Ericaceae</taxon>
        <taxon>Ericoideae</taxon>
        <taxon>Rhodoreae</taxon>
        <taxon>Rhododendron</taxon>
    </lineage>
</organism>
<evidence type="ECO:0000313" key="1">
    <source>
        <dbReference type="EMBL" id="KAG5522271.1"/>
    </source>
</evidence>
<comment type="caution">
    <text evidence="1">The sequence shown here is derived from an EMBL/GenBank/DDBJ whole genome shotgun (WGS) entry which is preliminary data.</text>
</comment>
<accession>A0AAV6I0P1</accession>
<protein>
    <recommendedName>
        <fullName evidence="3">Maturase K</fullName>
    </recommendedName>
</protein>
<dbReference type="Proteomes" id="UP000823749">
    <property type="component" value="Chromosome 12"/>
</dbReference>
<dbReference type="EMBL" id="JACTNZ010000012">
    <property type="protein sequence ID" value="KAG5522271.1"/>
    <property type="molecule type" value="Genomic_DNA"/>
</dbReference>